<gene>
    <name evidence="1" type="ORF">HGA13_31805</name>
</gene>
<dbReference type="RefSeq" id="WP_068049569.1">
    <property type="nucleotide sequence ID" value="NZ_JAAXOO010000009.1"/>
</dbReference>
<accession>A0A846XQ10</accession>
<keyword evidence="2" id="KW-1185">Reference proteome</keyword>
<sequence length="67" mass="7691">MLNYLHPFRSTGRIPRPALKPPQVRRVVNWMMSDPARLDPGDRQRLDAILAASTDPSLLQRRILLSD</sequence>
<organism evidence="1 2">
    <name type="scientific">Nocardia speluncae</name>
    <dbReference type="NCBI Taxonomy" id="419477"/>
    <lineage>
        <taxon>Bacteria</taxon>
        <taxon>Bacillati</taxon>
        <taxon>Actinomycetota</taxon>
        <taxon>Actinomycetes</taxon>
        <taxon>Mycobacteriales</taxon>
        <taxon>Nocardiaceae</taxon>
        <taxon>Nocardia</taxon>
    </lineage>
</organism>
<evidence type="ECO:0000313" key="2">
    <source>
        <dbReference type="Proteomes" id="UP000565715"/>
    </source>
</evidence>
<dbReference type="EMBL" id="JAAXOO010000009">
    <property type="protein sequence ID" value="NKY37617.1"/>
    <property type="molecule type" value="Genomic_DNA"/>
</dbReference>
<proteinExistence type="predicted"/>
<evidence type="ECO:0000313" key="1">
    <source>
        <dbReference type="EMBL" id="NKY37617.1"/>
    </source>
</evidence>
<protein>
    <submittedName>
        <fullName evidence="1">Uncharacterized protein</fullName>
    </submittedName>
</protein>
<dbReference type="Proteomes" id="UP000565715">
    <property type="component" value="Unassembled WGS sequence"/>
</dbReference>
<comment type="caution">
    <text evidence="1">The sequence shown here is derived from an EMBL/GenBank/DDBJ whole genome shotgun (WGS) entry which is preliminary data.</text>
</comment>
<dbReference type="AlphaFoldDB" id="A0A846XQ10"/>
<reference evidence="1 2" key="1">
    <citation type="submission" date="2020-04" db="EMBL/GenBank/DDBJ databases">
        <title>MicrobeNet Type strains.</title>
        <authorList>
            <person name="Nicholson A.C."/>
        </authorList>
    </citation>
    <scope>NUCLEOTIDE SEQUENCE [LARGE SCALE GENOMIC DNA]</scope>
    <source>
        <strain evidence="1 2">DSM 45078</strain>
    </source>
</reference>
<name>A0A846XQ10_9NOCA</name>